<dbReference type="Proteomes" id="UP000294028">
    <property type="component" value="Unassembled WGS sequence"/>
</dbReference>
<evidence type="ECO:0000313" key="1">
    <source>
        <dbReference type="EMBL" id="RYJ15316.1"/>
    </source>
</evidence>
<evidence type="ECO:0000313" key="2">
    <source>
        <dbReference type="Proteomes" id="UP000294028"/>
    </source>
</evidence>
<dbReference type="EMBL" id="RZHH01000002">
    <property type="protein sequence ID" value="RYJ15316.1"/>
    <property type="molecule type" value="Genomic_DNA"/>
</dbReference>
<proteinExistence type="predicted"/>
<dbReference type="InterPro" id="IPR036388">
    <property type="entry name" value="WH-like_DNA-bd_sf"/>
</dbReference>
<organism evidence="1 2">
    <name type="scientific">Halogeometricum borinquense</name>
    <dbReference type="NCBI Taxonomy" id="60847"/>
    <lineage>
        <taxon>Archaea</taxon>
        <taxon>Methanobacteriati</taxon>
        <taxon>Methanobacteriota</taxon>
        <taxon>Stenosarchaea group</taxon>
        <taxon>Halobacteria</taxon>
        <taxon>Halobacteriales</taxon>
        <taxon>Haloferacaceae</taxon>
        <taxon>Halogeometricum</taxon>
    </lineage>
</organism>
<name>A0A482TFY7_9EURY</name>
<dbReference type="AlphaFoldDB" id="A0A482TFY7"/>
<dbReference type="RefSeq" id="WP_129785645.1">
    <property type="nucleotide sequence ID" value="NZ_RZHH01000002.1"/>
</dbReference>
<accession>A0A482TFY7</accession>
<sequence length="87" mass="9566">MREAAEWMVPSDDRILELIREYGNLTPSAVEAKGGPVRAHASVRMGTLAEYGLLCRVHRGLYGISDDGLAYLDEDLDASTLEPTEDD</sequence>
<feature type="non-terminal residue" evidence="1">
    <location>
        <position position="87"/>
    </location>
</feature>
<reference evidence="1 2" key="1">
    <citation type="submission" date="2018-12" db="EMBL/GenBank/DDBJ databases">
        <title>Genome analysis provides insights into bioremediation potentialities of Halogeometricum borinquense strain N11.</title>
        <authorList>
            <person name="Najjari A."/>
            <person name="Youssef N."/>
            <person name="Fhoula I."/>
            <person name="Ben Dhia O."/>
            <person name="Mahjoubi M."/>
            <person name="Ouzari H.I."/>
            <person name="Cherif A."/>
        </authorList>
    </citation>
    <scope>NUCLEOTIDE SEQUENCE [LARGE SCALE GENOMIC DNA]</scope>
    <source>
        <strain evidence="1 2">N11</strain>
    </source>
</reference>
<protein>
    <submittedName>
        <fullName evidence="1">PhiH1 repressor</fullName>
    </submittedName>
</protein>
<dbReference type="Gene3D" id="1.10.10.10">
    <property type="entry name" value="Winged helix-like DNA-binding domain superfamily/Winged helix DNA-binding domain"/>
    <property type="match status" value="1"/>
</dbReference>
<comment type="caution">
    <text evidence="1">The sequence shown here is derived from an EMBL/GenBank/DDBJ whole genome shotgun (WGS) entry which is preliminary data.</text>
</comment>
<gene>
    <name evidence="1" type="ORF">ELS19_04100</name>
</gene>